<dbReference type="PANTHER" id="PTHR47806">
    <property type="entry name" value="50S RIBOSOMAL PROTEIN L3 GLUTAMINE METHYLTRANSFERASE"/>
    <property type="match status" value="1"/>
</dbReference>
<keyword evidence="1" id="KW-0489">Methyltransferase</keyword>
<comment type="caution">
    <text evidence="4">The sequence shown here is derived from an EMBL/GenBank/DDBJ whole genome shotgun (WGS) entry which is preliminary data.</text>
</comment>
<dbReference type="Pfam" id="PF05175">
    <property type="entry name" value="MTS"/>
    <property type="match status" value="1"/>
</dbReference>
<dbReference type="InterPro" id="IPR029063">
    <property type="entry name" value="SAM-dependent_MTases_sf"/>
</dbReference>
<dbReference type="InterPro" id="IPR017127">
    <property type="entry name" value="Ribosome_uL3_MTase"/>
</dbReference>
<keyword evidence="5" id="KW-1185">Reference proteome</keyword>
<evidence type="ECO:0000256" key="1">
    <source>
        <dbReference type="ARBA" id="ARBA00022603"/>
    </source>
</evidence>
<keyword evidence="2" id="KW-0949">S-adenosyl-L-methionine</keyword>
<evidence type="ECO:0000256" key="2">
    <source>
        <dbReference type="ARBA" id="ARBA00022691"/>
    </source>
</evidence>
<dbReference type="RefSeq" id="WP_183401074.1">
    <property type="nucleotide sequence ID" value="NZ_JACIDS010000006.1"/>
</dbReference>
<dbReference type="EMBL" id="JACIDS010000006">
    <property type="protein sequence ID" value="MBB3933420.1"/>
    <property type="molecule type" value="Genomic_DNA"/>
</dbReference>
<dbReference type="Gene3D" id="3.40.50.150">
    <property type="entry name" value="Vaccinia Virus protein VP39"/>
    <property type="match status" value="1"/>
</dbReference>
<evidence type="ECO:0000313" key="4">
    <source>
        <dbReference type="EMBL" id="MBB3933420.1"/>
    </source>
</evidence>
<organism evidence="4 5">
    <name type="scientific">Kaistia hirudinis</name>
    <dbReference type="NCBI Taxonomy" id="1293440"/>
    <lineage>
        <taxon>Bacteria</taxon>
        <taxon>Pseudomonadati</taxon>
        <taxon>Pseudomonadota</taxon>
        <taxon>Alphaproteobacteria</taxon>
        <taxon>Hyphomicrobiales</taxon>
        <taxon>Kaistiaceae</taxon>
        <taxon>Kaistia</taxon>
    </lineage>
</organism>
<evidence type="ECO:0000313" key="5">
    <source>
        <dbReference type="Proteomes" id="UP000553963"/>
    </source>
</evidence>
<dbReference type="AlphaFoldDB" id="A0A840ASP7"/>
<dbReference type="Proteomes" id="UP000553963">
    <property type="component" value="Unassembled WGS sequence"/>
</dbReference>
<sequence>MKADADVVTEAGGVVRRLADAANLALLQRPGPTGGPFWDPRAAMQLAASAPAFDALVIRLLLAGRTERRDALERLLGPQDIATLEAAGLLVAGDGGLASRLLLASFLNRHVLAAPPHGHPRFQRDLAPYCGPESLWYGRMLSGRGPFRRHLDLCTGSTLMALLPQAAETVAVDLDPTVIPVARLNLAINGRSDIALRFGDLYAPVAGERFDFITANPPFLPQGPDEALPLCGAGGHDGGIVAERILAGAPAHLRERGEALIYCEGFGGPAAPALAERVAAARSPDFDTVCWIGSTANSDRAIFGLVALWQAAGVAEEQAWQHWAEIAATMPASHYHTMVWQLRPGRGTFSVRQLGPG</sequence>
<dbReference type="GO" id="GO:0032259">
    <property type="term" value="P:methylation"/>
    <property type="evidence" value="ECO:0007669"/>
    <property type="project" value="UniProtKB-KW"/>
</dbReference>
<evidence type="ECO:0000259" key="3">
    <source>
        <dbReference type="Pfam" id="PF05175"/>
    </source>
</evidence>
<keyword evidence="1" id="KW-0808">Transferase</keyword>
<dbReference type="CDD" id="cd02440">
    <property type="entry name" value="AdoMet_MTases"/>
    <property type="match status" value="1"/>
</dbReference>
<dbReference type="PANTHER" id="PTHR47806:SF1">
    <property type="entry name" value="RIBOSOMAL PROTEIN UL3 GLUTAMINE METHYLTRANSFERASE"/>
    <property type="match status" value="1"/>
</dbReference>
<name>A0A840ASP7_9HYPH</name>
<protein>
    <recommendedName>
        <fullName evidence="3">Methyltransferase small domain-containing protein</fullName>
    </recommendedName>
</protein>
<reference evidence="4 5" key="1">
    <citation type="submission" date="2020-08" db="EMBL/GenBank/DDBJ databases">
        <title>Genomic Encyclopedia of Type Strains, Phase IV (KMG-IV): sequencing the most valuable type-strain genomes for metagenomic binning, comparative biology and taxonomic classification.</title>
        <authorList>
            <person name="Goeker M."/>
        </authorList>
    </citation>
    <scope>NUCLEOTIDE SEQUENCE [LARGE SCALE GENOMIC DNA]</scope>
    <source>
        <strain evidence="4 5">DSM 25966</strain>
    </source>
</reference>
<accession>A0A840ASP7</accession>
<gene>
    <name evidence="4" type="ORF">GGR25_004493</name>
</gene>
<dbReference type="GO" id="GO:0036009">
    <property type="term" value="F:protein-glutamine N-methyltransferase activity"/>
    <property type="evidence" value="ECO:0007669"/>
    <property type="project" value="InterPro"/>
</dbReference>
<dbReference type="GO" id="GO:0005829">
    <property type="term" value="C:cytosol"/>
    <property type="evidence" value="ECO:0007669"/>
    <property type="project" value="TreeGrafter"/>
</dbReference>
<proteinExistence type="predicted"/>
<feature type="domain" description="Methyltransferase small" evidence="3">
    <location>
        <begin position="149"/>
        <end position="261"/>
    </location>
</feature>
<dbReference type="InterPro" id="IPR007848">
    <property type="entry name" value="Small_mtfrase_dom"/>
</dbReference>
<dbReference type="SUPFAM" id="SSF53335">
    <property type="entry name" value="S-adenosyl-L-methionine-dependent methyltransferases"/>
    <property type="match status" value="1"/>
</dbReference>